<dbReference type="PANTHER" id="PTHR10039">
    <property type="entry name" value="AMELOGENIN"/>
    <property type="match status" value="1"/>
</dbReference>
<name>A0AAN6X8Z2_9PEZI</name>
<protein>
    <recommendedName>
        <fullName evidence="6">NACHT domain-containing protein</fullName>
    </recommendedName>
</protein>
<dbReference type="Pfam" id="PF25053">
    <property type="entry name" value="DUF7791"/>
    <property type="match status" value="1"/>
</dbReference>
<dbReference type="EMBL" id="MU863994">
    <property type="protein sequence ID" value="KAK4196079.1"/>
    <property type="molecule type" value="Genomic_DNA"/>
</dbReference>
<evidence type="ECO:0000313" key="4">
    <source>
        <dbReference type="EMBL" id="KAK4196079.1"/>
    </source>
</evidence>
<dbReference type="InterPro" id="IPR056884">
    <property type="entry name" value="NPHP3-like_N"/>
</dbReference>
<dbReference type="InterPro" id="IPR027417">
    <property type="entry name" value="P-loop_NTPase"/>
</dbReference>
<gene>
    <name evidence="4" type="ORF">QBC40DRAFT_300613</name>
</gene>
<dbReference type="InterPro" id="IPR056693">
    <property type="entry name" value="DUF7791"/>
</dbReference>
<sequence length="921" mass="104418">MEPLSALGIAAAAVQFVDFTARLFSDTVTLYRSASGQTQEQVFLSTIIRDLDSLTSSVESKASRLPQNPAPGTTDDVFLRLCRQCKEVSADLAGVLQKLPATTRSQPTKYDLIKSAFFTVIKSYLSKEKVQTLKVTLEEIKREVQLTAIVSLWEKAHDQGETLAQIMAQQIHITDELRKDIEGRAKILDQKLTQAPGQITDTRRRTLERAQLGEEEWYQSLVGRIASLTSSGADDLATLLRDRWLQGWLPEPIQASLLQITSGGHSQQIIDSLAHQYMDDRGEAIPKAYADTFSWLFRARDDSASAVNPAPPWSCFPTWLSSSTKEIYWVTGKAGSGKSTLMKFILSHKELDSNLSVFAGNTPLLKASFYFWNSGTELQKSQEGLMRSLLHQLLLQKPELVRQVCKRRWAALEILKDAPVSLPKWSMTELTESLSLLAKGSGKDYKMALFIDGLDEYIGDHSRLVDFMKQLSVSDGVKVCISSRPWNVFGDHFKTNPKLRTHDLTRKDIEKYVHGHFDPLVSFEEMKRANPAGAQLLVDTIVGKADGVFLWISLVVMNLIKRLNDGDRLQELLYIVKSLPNDLENLFESIKQHIDPGYFGHASQYFQLRHAAWKADLPISAIAMKLVDEKDSDPIHQDLKGITEIQRCGMIDIMRRRLNSRTMGLLEISGKGVVDYLHRTVQDWITQPDNWTKIRDEGPPDYDANLQLFAAEVALLTDPFSWGDKQGSRENPEARERIGGCLKYAEMVGDRPDRKKRLLELWQRLDENASHLMGADWPCRIVRRKKPHDRSTLMVELSARYGVFPYFAEHVVNLAPDLLDEHWKCMLCDLAFADTVLGDSHNSVWVAHCASVCSDFDHWTQRRLEMIKLILNITAPGSQSVNLSDLEWEIFIDRAPSRSVEKYWSAIKRLLEDHIVQHSTR</sequence>
<keyword evidence="1" id="KW-0677">Repeat</keyword>
<accession>A0AAN6X8Z2</accession>
<dbReference type="SUPFAM" id="SSF52540">
    <property type="entry name" value="P-loop containing nucleoside triphosphate hydrolases"/>
    <property type="match status" value="1"/>
</dbReference>
<proteinExistence type="predicted"/>
<evidence type="ECO:0000259" key="3">
    <source>
        <dbReference type="Pfam" id="PF25053"/>
    </source>
</evidence>
<evidence type="ECO:0000313" key="5">
    <source>
        <dbReference type="Proteomes" id="UP001303160"/>
    </source>
</evidence>
<evidence type="ECO:0008006" key="6">
    <source>
        <dbReference type="Google" id="ProtNLM"/>
    </source>
</evidence>
<keyword evidence="5" id="KW-1185">Reference proteome</keyword>
<organism evidence="4 5">
    <name type="scientific">Triangularia verruculosa</name>
    <dbReference type="NCBI Taxonomy" id="2587418"/>
    <lineage>
        <taxon>Eukaryota</taxon>
        <taxon>Fungi</taxon>
        <taxon>Dikarya</taxon>
        <taxon>Ascomycota</taxon>
        <taxon>Pezizomycotina</taxon>
        <taxon>Sordariomycetes</taxon>
        <taxon>Sordariomycetidae</taxon>
        <taxon>Sordariales</taxon>
        <taxon>Podosporaceae</taxon>
        <taxon>Triangularia</taxon>
    </lineage>
</organism>
<dbReference type="Pfam" id="PF24883">
    <property type="entry name" value="NPHP3_N"/>
    <property type="match status" value="1"/>
</dbReference>
<dbReference type="Proteomes" id="UP001303160">
    <property type="component" value="Unassembled WGS sequence"/>
</dbReference>
<comment type="caution">
    <text evidence="4">The sequence shown here is derived from an EMBL/GenBank/DDBJ whole genome shotgun (WGS) entry which is preliminary data.</text>
</comment>
<evidence type="ECO:0000259" key="2">
    <source>
        <dbReference type="Pfam" id="PF24883"/>
    </source>
</evidence>
<dbReference type="AlphaFoldDB" id="A0AAN6X8Z2"/>
<feature type="domain" description="DUF7791" evidence="3">
    <location>
        <begin position="594"/>
        <end position="714"/>
    </location>
</feature>
<dbReference type="PANTHER" id="PTHR10039:SF5">
    <property type="entry name" value="NACHT DOMAIN-CONTAINING PROTEIN"/>
    <property type="match status" value="1"/>
</dbReference>
<reference evidence="4" key="2">
    <citation type="submission" date="2023-05" db="EMBL/GenBank/DDBJ databases">
        <authorList>
            <consortium name="Lawrence Berkeley National Laboratory"/>
            <person name="Steindorff A."/>
            <person name="Hensen N."/>
            <person name="Bonometti L."/>
            <person name="Westerberg I."/>
            <person name="Brannstrom I.O."/>
            <person name="Guillou S."/>
            <person name="Cros-Aarteil S."/>
            <person name="Calhoun S."/>
            <person name="Haridas S."/>
            <person name="Kuo A."/>
            <person name="Mondo S."/>
            <person name="Pangilinan J."/>
            <person name="Riley R."/>
            <person name="Labutti K."/>
            <person name="Andreopoulos B."/>
            <person name="Lipzen A."/>
            <person name="Chen C."/>
            <person name="Yanf M."/>
            <person name="Daum C."/>
            <person name="Ng V."/>
            <person name="Clum A."/>
            <person name="Ohm R."/>
            <person name="Martin F."/>
            <person name="Silar P."/>
            <person name="Natvig D."/>
            <person name="Lalanne C."/>
            <person name="Gautier V."/>
            <person name="Ament-Velasquez S.L."/>
            <person name="Kruys A."/>
            <person name="Hutchinson M.I."/>
            <person name="Powell A.J."/>
            <person name="Barry K."/>
            <person name="Miller A.N."/>
            <person name="Grigoriev I.V."/>
            <person name="Debuchy R."/>
            <person name="Gladieux P."/>
            <person name="Thoren M.H."/>
            <person name="Johannesson H."/>
        </authorList>
    </citation>
    <scope>NUCLEOTIDE SEQUENCE</scope>
    <source>
        <strain evidence="4">CBS 315.58</strain>
    </source>
</reference>
<feature type="domain" description="Nephrocystin 3-like N-terminal" evidence="2">
    <location>
        <begin position="316"/>
        <end position="484"/>
    </location>
</feature>
<dbReference type="Gene3D" id="3.40.50.300">
    <property type="entry name" value="P-loop containing nucleotide triphosphate hydrolases"/>
    <property type="match status" value="1"/>
</dbReference>
<evidence type="ECO:0000256" key="1">
    <source>
        <dbReference type="ARBA" id="ARBA00022737"/>
    </source>
</evidence>
<reference evidence="4" key="1">
    <citation type="journal article" date="2023" name="Mol. Phylogenet. Evol.">
        <title>Genome-scale phylogeny and comparative genomics of the fungal order Sordariales.</title>
        <authorList>
            <person name="Hensen N."/>
            <person name="Bonometti L."/>
            <person name="Westerberg I."/>
            <person name="Brannstrom I.O."/>
            <person name="Guillou S."/>
            <person name="Cros-Aarteil S."/>
            <person name="Calhoun S."/>
            <person name="Haridas S."/>
            <person name="Kuo A."/>
            <person name="Mondo S."/>
            <person name="Pangilinan J."/>
            <person name="Riley R."/>
            <person name="LaButti K."/>
            <person name="Andreopoulos B."/>
            <person name="Lipzen A."/>
            <person name="Chen C."/>
            <person name="Yan M."/>
            <person name="Daum C."/>
            <person name="Ng V."/>
            <person name="Clum A."/>
            <person name="Steindorff A."/>
            <person name="Ohm R.A."/>
            <person name="Martin F."/>
            <person name="Silar P."/>
            <person name="Natvig D.O."/>
            <person name="Lalanne C."/>
            <person name="Gautier V."/>
            <person name="Ament-Velasquez S.L."/>
            <person name="Kruys A."/>
            <person name="Hutchinson M.I."/>
            <person name="Powell A.J."/>
            <person name="Barry K."/>
            <person name="Miller A.N."/>
            <person name="Grigoriev I.V."/>
            <person name="Debuchy R."/>
            <person name="Gladieux P."/>
            <person name="Hiltunen Thoren M."/>
            <person name="Johannesson H."/>
        </authorList>
    </citation>
    <scope>NUCLEOTIDE SEQUENCE</scope>
    <source>
        <strain evidence="4">CBS 315.58</strain>
    </source>
</reference>